<organism evidence="1 2">
    <name type="scientific">Neogemmobacter tilapiae</name>
    <dbReference type="NCBI Taxonomy" id="875041"/>
    <lineage>
        <taxon>Bacteria</taxon>
        <taxon>Pseudomonadati</taxon>
        <taxon>Pseudomonadota</taxon>
        <taxon>Alphaproteobacteria</taxon>
        <taxon>Rhodobacterales</taxon>
        <taxon>Paracoccaceae</taxon>
        <taxon>Neogemmobacter</taxon>
    </lineage>
</organism>
<evidence type="ECO:0000313" key="2">
    <source>
        <dbReference type="Proteomes" id="UP000638981"/>
    </source>
</evidence>
<reference evidence="1" key="2">
    <citation type="submission" date="2020-09" db="EMBL/GenBank/DDBJ databases">
        <authorList>
            <person name="Sun Q."/>
            <person name="Kim S."/>
        </authorList>
    </citation>
    <scope>NUCLEOTIDE SEQUENCE</scope>
    <source>
        <strain evidence="1">KCTC 23310</strain>
    </source>
</reference>
<name>A0A918WJI2_9RHOB</name>
<keyword evidence="2" id="KW-1185">Reference proteome</keyword>
<sequence length="109" mass="12169">MSHDYNAQKAETFETFEALGEGADLPKSAVITYQFFPESSEPNWAGLSKALEAKGFRCAVFEDEDTLDASFGPIPVTPQEIWKQEKIATEIALTFEFEPDGWVLMEDGN</sequence>
<gene>
    <name evidence="1" type="ORF">GCM10007315_21110</name>
</gene>
<proteinExistence type="predicted"/>
<protein>
    <submittedName>
        <fullName evidence="1">Uncharacterized protein</fullName>
    </submittedName>
</protein>
<dbReference type="AlphaFoldDB" id="A0A918WJI2"/>
<dbReference type="Proteomes" id="UP000638981">
    <property type="component" value="Unassembled WGS sequence"/>
</dbReference>
<dbReference type="RefSeq" id="WP_189411639.1">
    <property type="nucleotide sequence ID" value="NZ_BMYJ01000006.1"/>
</dbReference>
<evidence type="ECO:0000313" key="1">
    <source>
        <dbReference type="EMBL" id="GHC57459.1"/>
    </source>
</evidence>
<comment type="caution">
    <text evidence="1">The sequence shown here is derived from an EMBL/GenBank/DDBJ whole genome shotgun (WGS) entry which is preliminary data.</text>
</comment>
<reference evidence="1" key="1">
    <citation type="journal article" date="2014" name="Int. J. Syst. Evol. Microbiol.">
        <title>Complete genome sequence of Corynebacterium casei LMG S-19264T (=DSM 44701T), isolated from a smear-ripened cheese.</title>
        <authorList>
            <consortium name="US DOE Joint Genome Institute (JGI-PGF)"/>
            <person name="Walter F."/>
            <person name="Albersmeier A."/>
            <person name="Kalinowski J."/>
            <person name="Ruckert C."/>
        </authorList>
    </citation>
    <scope>NUCLEOTIDE SEQUENCE</scope>
    <source>
        <strain evidence="1">KCTC 23310</strain>
    </source>
</reference>
<dbReference type="EMBL" id="BMYJ01000006">
    <property type="protein sequence ID" value="GHC57459.1"/>
    <property type="molecule type" value="Genomic_DNA"/>
</dbReference>
<accession>A0A918WJI2</accession>